<evidence type="ECO:0008006" key="3">
    <source>
        <dbReference type="Google" id="ProtNLM"/>
    </source>
</evidence>
<dbReference type="EMBL" id="PEVY01000085">
    <property type="protein sequence ID" value="PIU74820.1"/>
    <property type="molecule type" value="Genomic_DNA"/>
</dbReference>
<organism evidence="1 2">
    <name type="scientific">Candidatus Portnoybacteria bacterium CG06_land_8_20_14_3_00_39_12</name>
    <dbReference type="NCBI Taxonomy" id="1974809"/>
    <lineage>
        <taxon>Bacteria</taxon>
        <taxon>Candidatus Portnoyibacteriota</taxon>
    </lineage>
</organism>
<dbReference type="AlphaFoldDB" id="A0A2M7AVZ9"/>
<evidence type="ECO:0000313" key="1">
    <source>
        <dbReference type="EMBL" id="PIU74820.1"/>
    </source>
</evidence>
<reference evidence="2" key="1">
    <citation type="submission" date="2017-09" db="EMBL/GenBank/DDBJ databases">
        <title>Depth-based differentiation of microbial function through sediment-hosted aquifers and enrichment of novel symbionts in the deep terrestrial subsurface.</title>
        <authorList>
            <person name="Probst A.J."/>
            <person name="Ladd B."/>
            <person name="Jarett J.K."/>
            <person name="Geller-Mcgrath D.E."/>
            <person name="Sieber C.M.K."/>
            <person name="Emerson J.B."/>
            <person name="Anantharaman K."/>
            <person name="Thomas B.C."/>
            <person name="Malmstrom R."/>
            <person name="Stieglmeier M."/>
            <person name="Klingl A."/>
            <person name="Woyke T."/>
            <person name="Ryan C.M."/>
            <person name="Banfield J.F."/>
        </authorList>
    </citation>
    <scope>NUCLEOTIDE SEQUENCE [LARGE SCALE GENOMIC DNA]</scope>
</reference>
<sequence length="160" mass="18986">MPNNTEKISKQELVLYEPMQKWFCSYLQNKNPNTEVIVHDVHKIYLSDFFTKADFRQDFPDYSTYRIKIDLLGIIKRRKQYELVFIEVKDGALNLSHLAQLLVYSKLVRPAQAVLISPQGLSTHLSDIVNKYHRMDMLEYVSNRKIQLSKWDRYRGAIFI</sequence>
<gene>
    <name evidence="1" type="ORF">COS76_04070</name>
</gene>
<dbReference type="Proteomes" id="UP000228775">
    <property type="component" value="Unassembled WGS sequence"/>
</dbReference>
<proteinExistence type="predicted"/>
<protein>
    <recommendedName>
        <fullName evidence="3">DUF91 domain-containing protein</fullName>
    </recommendedName>
</protein>
<accession>A0A2M7AVZ9</accession>
<comment type="caution">
    <text evidence="1">The sequence shown here is derived from an EMBL/GenBank/DDBJ whole genome shotgun (WGS) entry which is preliminary data.</text>
</comment>
<evidence type="ECO:0000313" key="2">
    <source>
        <dbReference type="Proteomes" id="UP000228775"/>
    </source>
</evidence>
<name>A0A2M7AVZ9_9BACT</name>